<reference evidence="2 3" key="1">
    <citation type="submission" date="2023-06" db="EMBL/GenBank/DDBJ databases">
        <authorList>
            <person name="Oyuntsetseg B."/>
            <person name="Kim S.B."/>
        </authorList>
    </citation>
    <scope>NUCLEOTIDE SEQUENCE [LARGE SCALE GENOMIC DNA]</scope>
    <source>
        <strain evidence="2 3">2-15</strain>
    </source>
</reference>
<organism evidence="2 3">
    <name type="scientific">Amycolatopsis carbonis</name>
    <dbReference type="NCBI Taxonomy" id="715471"/>
    <lineage>
        <taxon>Bacteria</taxon>
        <taxon>Bacillati</taxon>
        <taxon>Actinomycetota</taxon>
        <taxon>Actinomycetes</taxon>
        <taxon>Pseudonocardiales</taxon>
        <taxon>Pseudonocardiaceae</taxon>
        <taxon>Amycolatopsis</taxon>
    </lineage>
</organism>
<name>A0A9Y2II38_9PSEU</name>
<sequence length="90" mass="9893">MSVSDAQAAGPGIAPKLREVFVEALDLDGDVDVENLKYRDIEAWDSVGHMALVAAIEDEFDVEFDTDQVIDMSSFKVAVDMVTDLRSKND</sequence>
<dbReference type="Proteomes" id="UP001236014">
    <property type="component" value="Chromosome"/>
</dbReference>
<dbReference type="SUPFAM" id="SSF47336">
    <property type="entry name" value="ACP-like"/>
    <property type="match status" value="1"/>
</dbReference>
<protein>
    <submittedName>
        <fullName evidence="2">Acyl carrier protein</fullName>
    </submittedName>
</protein>
<proteinExistence type="predicted"/>
<dbReference type="InterPro" id="IPR009081">
    <property type="entry name" value="PP-bd_ACP"/>
</dbReference>
<evidence type="ECO:0000313" key="2">
    <source>
        <dbReference type="EMBL" id="WIX80512.1"/>
    </source>
</evidence>
<dbReference type="AlphaFoldDB" id="A0A9Y2II38"/>
<evidence type="ECO:0000313" key="3">
    <source>
        <dbReference type="Proteomes" id="UP001236014"/>
    </source>
</evidence>
<dbReference type="EMBL" id="CP127294">
    <property type="protein sequence ID" value="WIX80512.1"/>
    <property type="molecule type" value="Genomic_DNA"/>
</dbReference>
<dbReference type="Gene3D" id="1.10.1200.10">
    <property type="entry name" value="ACP-like"/>
    <property type="match status" value="1"/>
</dbReference>
<keyword evidence="3" id="KW-1185">Reference proteome</keyword>
<dbReference type="KEGG" id="acab:QRX50_06990"/>
<feature type="domain" description="Carrier" evidence="1">
    <location>
        <begin position="11"/>
        <end position="86"/>
    </location>
</feature>
<accession>A0A9Y2II38</accession>
<dbReference type="InterPro" id="IPR036736">
    <property type="entry name" value="ACP-like_sf"/>
</dbReference>
<evidence type="ECO:0000259" key="1">
    <source>
        <dbReference type="PROSITE" id="PS50075"/>
    </source>
</evidence>
<gene>
    <name evidence="2" type="ORF">QRX50_06990</name>
</gene>
<dbReference type="PROSITE" id="PS50075">
    <property type="entry name" value="CARRIER"/>
    <property type="match status" value="1"/>
</dbReference>
<dbReference type="RefSeq" id="WP_285971141.1">
    <property type="nucleotide sequence ID" value="NZ_CP127294.1"/>
</dbReference>